<dbReference type="PANTHER" id="PTHR23132">
    <property type="entry name" value="D-ALANINE--D-ALANINE LIGASE"/>
    <property type="match status" value="1"/>
</dbReference>
<dbReference type="Proteomes" id="UP000055060">
    <property type="component" value="Unassembled WGS sequence"/>
</dbReference>
<dbReference type="PROSITE" id="PS50975">
    <property type="entry name" value="ATP_GRASP"/>
    <property type="match status" value="1"/>
</dbReference>
<dbReference type="GO" id="GO:0008716">
    <property type="term" value="F:D-alanine-D-alanine ligase activity"/>
    <property type="evidence" value="ECO:0007669"/>
    <property type="project" value="InterPro"/>
</dbReference>
<protein>
    <submittedName>
        <fullName evidence="5">D-alanine-D-alanine ligase</fullName>
    </submittedName>
</protein>
<dbReference type="EMBL" id="DF967972">
    <property type="protein sequence ID" value="GAP14479.1"/>
    <property type="molecule type" value="Genomic_DNA"/>
</dbReference>
<dbReference type="Pfam" id="PF07478">
    <property type="entry name" value="Dala_Dala_lig_C"/>
    <property type="match status" value="1"/>
</dbReference>
<dbReference type="SUPFAM" id="SSF56059">
    <property type="entry name" value="Glutathione synthetase ATP-binding domain-like"/>
    <property type="match status" value="1"/>
</dbReference>
<dbReference type="PANTHER" id="PTHR23132:SF23">
    <property type="entry name" value="D-ALANINE--D-ALANINE LIGASE B"/>
    <property type="match status" value="1"/>
</dbReference>
<dbReference type="InterPro" id="IPR011095">
    <property type="entry name" value="Dala_Dala_lig_C"/>
</dbReference>
<evidence type="ECO:0000256" key="2">
    <source>
        <dbReference type="ARBA" id="ARBA00022598"/>
    </source>
</evidence>
<gene>
    <name evidence="5" type="ORF">LARV_02250</name>
</gene>
<evidence type="ECO:0000313" key="6">
    <source>
        <dbReference type="Proteomes" id="UP000055060"/>
    </source>
</evidence>
<name>A0A0S7BA68_9CHLR</name>
<dbReference type="STRING" id="360412.LARV_02250"/>
<evidence type="ECO:0000259" key="4">
    <source>
        <dbReference type="PROSITE" id="PS50975"/>
    </source>
</evidence>
<dbReference type="InterPro" id="IPR013815">
    <property type="entry name" value="ATP_grasp_subdomain_1"/>
</dbReference>
<feature type="domain" description="ATP-grasp" evidence="4">
    <location>
        <begin position="122"/>
        <end position="330"/>
    </location>
</feature>
<comment type="similarity">
    <text evidence="1">Belongs to the D-alanine--D-alanine ligase family.</text>
</comment>
<keyword evidence="3" id="KW-0067">ATP-binding</keyword>
<evidence type="ECO:0000256" key="1">
    <source>
        <dbReference type="ARBA" id="ARBA00010871"/>
    </source>
</evidence>
<keyword evidence="3" id="KW-0547">Nucleotide-binding</keyword>
<accession>A0A0S7BA68</accession>
<evidence type="ECO:0000256" key="3">
    <source>
        <dbReference type="PROSITE-ProRule" id="PRU00409"/>
    </source>
</evidence>
<dbReference type="GO" id="GO:0005524">
    <property type="term" value="F:ATP binding"/>
    <property type="evidence" value="ECO:0007669"/>
    <property type="project" value="UniProtKB-UniRule"/>
</dbReference>
<dbReference type="AlphaFoldDB" id="A0A0S7BA68"/>
<sequence>MNEEQPLIALVYNLENETVRGKDQDRLALQSTAGTAERIYQALRALKYDTIKIPVENSAGALKVGLRAFSPRETFVFNLCDGCGDDLQGESHVTEIIESMGFSHTGSFSETIALCTDKARIKRRLIEAGLPTPAFGIFRHPAMCSHLNYPVIVKPMLEDGSIGISMDSVTTNLTAMNEQIAYITRKYAQPALVEEFIPGRELAVSLWGNQNVEALPIVEEDYSHILDPLEHLLTYESKWVADDYLYQNVKPTCPAVMNETDRRTVIETAVKTYLKVGLCDFGRIDMRLYQGIPYIIDINEIPDLDPDSGYPRSARAAGISYTGMVAHILDLALRRQGWRVMDECAL</sequence>
<organism evidence="5">
    <name type="scientific">Longilinea arvoryzae</name>
    <dbReference type="NCBI Taxonomy" id="360412"/>
    <lineage>
        <taxon>Bacteria</taxon>
        <taxon>Bacillati</taxon>
        <taxon>Chloroflexota</taxon>
        <taxon>Anaerolineae</taxon>
        <taxon>Anaerolineales</taxon>
        <taxon>Anaerolineaceae</taxon>
        <taxon>Longilinea</taxon>
    </lineage>
</organism>
<evidence type="ECO:0000313" key="5">
    <source>
        <dbReference type="EMBL" id="GAP14479.1"/>
    </source>
</evidence>
<dbReference type="OrthoDB" id="9813261at2"/>
<reference evidence="5" key="1">
    <citation type="submission" date="2015-07" db="EMBL/GenBank/DDBJ databases">
        <title>Draft Genome Sequences of Anaerolinea thermolimosa IMO-1, Bellilinea caldifistulae GOMI-1, Leptolinea tardivitalis YMTK-2, Levilinea saccharolytica KIBI-1,Longilinea arvoryzae KOME-1, Previously Described as Members of the Anaerolineaceae (Chloroflexi).</title>
        <authorList>
            <person name="Sekiguchi Y."/>
            <person name="Ohashi A."/>
            <person name="Matsuura N."/>
            <person name="Tourlousse M.D."/>
        </authorList>
    </citation>
    <scope>NUCLEOTIDE SEQUENCE [LARGE SCALE GENOMIC DNA]</scope>
    <source>
        <strain evidence="5">KOME-1</strain>
    </source>
</reference>
<dbReference type="InterPro" id="IPR011761">
    <property type="entry name" value="ATP-grasp"/>
</dbReference>
<dbReference type="Gene3D" id="3.30.1490.20">
    <property type="entry name" value="ATP-grasp fold, A domain"/>
    <property type="match status" value="1"/>
</dbReference>
<dbReference type="Gene3D" id="3.30.470.20">
    <property type="entry name" value="ATP-grasp fold, B domain"/>
    <property type="match status" value="1"/>
</dbReference>
<keyword evidence="6" id="KW-1185">Reference proteome</keyword>
<proteinExistence type="inferred from homology"/>
<keyword evidence="2 5" id="KW-0436">Ligase</keyword>
<dbReference type="RefSeq" id="WP_075073733.1">
    <property type="nucleotide sequence ID" value="NZ_DF967972.1"/>
</dbReference>
<dbReference type="GO" id="GO:0046872">
    <property type="term" value="F:metal ion binding"/>
    <property type="evidence" value="ECO:0007669"/>
    <property type="project" value="InterPro"/>
</dbReference>